<protein>
    <submittedName>
        <fullName evidence="1">Uncharacterized protein</fullName>
    </submittedName>
</protein>
<reference evidence="1 2" key="1">
    <citation type="submission" date="2016-10" db="EMBL/GenBank/DDBJ databases">
        <authorList>
            <person name="de Groot N.N."/>
        </authorList>
    </citation>
    <scope>NUCLEOTIDE SEQUENCE [LARGE SCALE GENOMIC DNA]</scope>
    <source>
        <strain evidence="1 2">DSM 12992</strain>
    </source>
</reference>
<dbReference type="Proteomes" id="UP000199263">
    <property type="component" value="Unassembled WGS sequence"/>
</dbReference>
<dbReference type="EMBL" id="FOMG01000015">
    <property type="protein sequence ID" value="SFC97577.1"/>
    <property type="molecule type" value="Genomic_DNA"/>
</dbReference>
<evidence type="ECO:0000313" key="2">
    <source>
        <dbReference type="Proteomes" id="UP000199263"/>
    </source>
</evidence>
<name>A0A1I1NJ60_9CLOT</name>
<dbReference type="AlphaFoldDB" id="A0A1I1NJ60"/>
<keyword evidence="2" id="KW-1185">Reference proteome</keyword>
<organism evidence="1 2">
    <name type="scientific">Clostridium uliginosum</name>
    <dbReference type="NCBI Taxonomy" id="119641"/>
    <lineage>
        <taxon>Bacteria</taxon>
        <taxon>Bacillati</taxon>
        <taxon>Bacillota</taxon>
        <taxon>Clostridia</taxon>
        <taxon>Eubacteriales</taxon>
        <taxon>Clostridiaceae</taxon>
        <taxon>Clostridium</taxon>
    </lineage>
</organism>
<gene>
    <name evidence="1" type="ORF">SAMN05421842_11579</name>
</gene>
<proteinExistence type="predicted"/>
<evidence type="ECO:0000313" key="1">
    <source>
        <dbReference type="EMBL" id="SFC97577.1"/>
    </source>
</evidence>
<sequence>MSNFDEYLKKQIQNEKLYKECETIELDRVKNKK</sequence>
<accession>A0A1I1NJ60</accession>
<dbReference type="STRING" id="119641.SAMN05421842_11579"/>